<dbReference type="Gene3D" id="3.90.1590.10">
    <property type="entry name" value="glutathione-dependent formaldehyde- activating enzyme (gfa)"/>
    <property type="match status" value="1"/>
</dbReference>
<evidence type="ECO:0000256" key="2">
    <source>
        <dbReference type="ARBA" id="ARBA00022723"/>
    </source>
</evidence>
<dbReference type="EMBL" id="RZGK01000012">
    <property type="protein sequence ID" value="KAF9695127.1"/>
    <property type="molecule type" value="Genomic_DNA"/>
</dbReference>
<organism evidence="6 7">
    <name type="scientific">Ascochyta lentis</name>
    <dbReference type="NCBI Taxonomy" id="205686"/>
    <lineage>
        <taxon>Eukaryota</taxon>
        <taxon>Fungi</taxon>
        <taxon>Dikarya</taxon>
        <taxon>Ascomycota</taxon>
        <taxon>Pezizomycotina</taxon>
        <taxon>Dothideomycetes</taxon>
        <taxon>Pleosporomycetidae</taxon>
        <taxon>Pleosporales</taxon>
        <taxon>Pleosporineae</taxon>
        <taxon>Didymellaceae</taxon>
        <taxon>Ascochyta</taxon>
    </lineage>
</organism>
<accession>A0A8H7J2L9</accession>
<evidence type="ECO:0000313" key="7">
    <source>
        <dbReference type="Proteomes" id="UP000651452"/>
    </source>
</evidence>
<evidence type="ECO:0000256" key="3">
    <source>
        <dbReference type="ARBA" id="ARBA00022833"/>
    </source>
</evidence>
<dbReference type="OrthoDB" id="406544at2759"/>
<dbReference type="SUPFAM" id="SSF51316">
    <property type="entry name" value="Mss4-like"/>
    <property type="match status" value="1"/>
</dbReference>
<keyword evidence="4" id="KW-0456">Lyase</keyword>
<dbReference type="PANTHER" id="PTHR33337">
    <property type="entry name" value="GFA DOMAIN-CONTAINING PROTEIN"/>
    <property type="match status" value="1"/>
</dbReference>
<reference evidence="6" key="1">
    <citation type="submission" date="2018-12" db="EMBL/GenBank/DDBJ databases">
        <authorList>
            <person name="Syme R.A."/>
            <person name="Farfan-Caceres L."/>
            <person name="Lichtenzveig J."/>
        </authorList>
    </citation>
    <scope>NUCLEOTIDE SEQUENCE</scope>
    <source>
        <strain evidence="6">Al4</strain>
    </source>
</reference>
<reference evidence="6" key="2">
    <citation type="submission" date="2020-09" db="EMBL/GenBank/DDBJ databases">
        <title>Reference genome assembly for Australian Ascochyta lentis isolate Al4.</title>
        <authorList>
            <person name="Lee R.C."/>
            <person name="Farfan-Caceres L.M."/>
            <person name="Debler J.W."/>
            <person name="Williams A.H."/>
            <person name="Henares B.M."/>
        </authorList>
    </citation>
    <scope>NUCLEOTIDE SEQUENCE</scope>
    <source>
        <strain evidence="6">Al4</strain>
    </source>
</reference>
<comment type="caution">
    <text evidence="6">The sequence shown here is derived from an EMBL/GenBank/DDBJ whole genome shotgun (WGS) entry which is preliminary data.</text>
</comment>
<name>A0A8H7J2L9_9PLEO</name>
<dbReference type="InterPro" id="IPR006913">
    <property type="entry name" value="CENP-V/GFA"/>
</dbReference>
<keyword evidence="7" id="KW-1185">Reference proteome</keyword>
<dbReference type="Proteomes" id="UP000651452">
    <property type="component" value="Unassembled WGS sequence"/>
</dbReference>
<dbReference type="Pfam" id="PF04828">
    <property type="entry name" value="GFA"/>
    <property type="match status" value="2"/>
</dbReference>
<dbReference type="GO" id="GO:0046872">
    <property type="term" value="F:metal ion binding"/>
    <property type="evidence" value="ECO:0007669"/>
    <property type="project" value="UniProtKB-KW"/>
</dbReference>
<dbReference type="PANTHER" id="PTHR33337:SF40">
    <property type="entry name" value="CENP-V_GFA DOMAIN-CONTAINING PROTEIN-RELATED"/>
    <property type="match status" value="1"/>
</dbReference>
<evidence type="ECO:0000259" key="5">
    <source>
        <dbReference type="PROSITE" id="PS51891"/>
    </source>
</evidence>
<keyword evidence="2" id="KW-0479">Metal-binding</keyword>
<dbReference type="InterPro" id="IPR011057">
    <property type="entry name" value="Mss4-like_sf"/>
</dbReference>
<evidence type="ECO:0000313" key="6">
    <source>
        <dbReference type="EMBL" id="KAF9695127.1"/>
    </source>
</evidence>
<evidence type="ECO:0000256" key="4">
    <source>
        <dbReference type="ARBA" id="ARBA00023239"/>
    </source>
</evidence>
<sequence>MITNAEQIRTGACLCKKVTFRVEGEELNFAICHCTNCRRNCGATYTANAWFLDTVPFLSSLEALTLTRPKRFEWTTGGDLLKQYNDRDTETGEVVHRWFCTNCGSPMLTKSPRMPGITIIPSGVFDGHHNWKPSYEQWRQSKVCFVEPIRAVKDESRYDQHPDLKEFEDIWGKSGTRPAQEFVDR</sequence>
<evidence type="ECO:0000256" key="1">
    <source>
        <dbReference type="ARBA" id="ARBA00005495"/>
    </source>
</evidence>
<dbReference type="GO" id="GO:0016846">
    <property type="term" value="F:carbon-sulfur lyase activity"/>
    <property type="evidence" value="ECO:0007669"/>
    <property type="project" value="InterPro"/>
</dbReference>
<dbReference type="PROSITE" id="PS51891">
    <property type="entry name" value="CENP_V_GFA"/>
    <property type="match status" value="1"/>
</dbReference>
<gene>
    <name evidence="6" type="ORF">EKO04_006801</name>
</gene>
<dbReference type="AlphaFoldDB" id="A0A8H7J2L9"/>
<keyword evidence="3" id="KW-0862">Zinc</keyword>
<protein>
    <recommendedName>
        <fullName evidence="5">CENP-V/GFA domain-containing protein</fullName>
    </recommendedName>
</protein>
<comment type="similarity">
    <text evidence="1">Belongs to the Gfa family.</text>
</comment>
<feature type="domain" description="CENP-V/GFA" evidence="5">
    <location>
        <begin position="9"/>
        <end position="132"/>
    </location>
</feature>
<proteinExistence type="inferred from homology"/>